<reference evidence="1" key="1">
    <citation type="submission" date="2019-03" db="EMBL/GenBank/DDBJ databases">
        <title>Improved annotation for the trematode Fasciola hepatica.</title>
        <authorList>
            <person name="Choi Y.-J."/>
            <person name="Martin J."/>
            <person name="Mitreva M."/>
        </authorList>
    </citation>
    <scope>NUCLEOTIDE SEQUENCE [LARGE SCALE GENOMIC DNA]</scope>
</reference>
<proteinExistence type="predicted"/>
<sequence>MPKKSTPPEKESEQRFSVLQSLGQAITLILTLLSSVVIEGSIRTRTTPNIPPPETFCPGDIFLRWAADAEDYVQAFPPKECCRALLPLLDGKSKDTARDTRILHEEITAATFARLRH</sequence>
<name>A0A4E0QZ30_FASHE</name>
<comment type="caution">
    <text evidence="1">The sequence shown here is derived from an EMBL/GenBank/DDBJ whole genome shotgun (WGS) entry which is preliminary data.</text>
</comment>
<evidence type="ECO:0000313" key="2">
    <source>
        <dbReference type="Proteomes" id="UP000230066"/>
    </source>
</evidence>
<protein>
    <submittedName>
        <fullName evidence="1">Uncharacterized protein</fullName>
    </submittedName>
</protein>
<accession>A0A4E0QZ30</accession>
<dbReference type="EMBL" id="JXXN02004238">
    <property type="protein sequence ID" value="THD20759.1"/>
    <property type="molecule type" value="Genomic_DNA"/>
</dbReference>
<gene>
    <name evidence="1" type="ORF">D915_008498</name>
</gene>
<keyword evidence="2" id="KW-1185">Reference proteome</keyword>
<evidence type="ECO:0000313" key="1">
    <source>
        <dbReference type="EMBL" id="THD20759.1"/>
    </source>
</evidence>
<dbReference type="Proteomes" id="UP000230066">
    <property type="component" value="Unassembled WGS sequence"/>
</dbReference>
<organism evidence="1 2">
    <name type="scientific">Fasciola hepatica</name>
    <name type="common">Liver fluke</name>
    <dbReference type="NCBI Taxonomy" id="6192"/>
    <lineage>
        <taxon>Eukaryota</taxon>
        <taxon>Metazoa</taxon>
        <taxon>Spiralia</taxon>
        <taxon>Lophotrochozoa</taxon>
        <taxon>Platyhelminthes</taxon>
        <taxon>Trematoda</taxon>
        <taxon>Digenea</taxon>
        <taxon>Plagiorchiida</taxon>
        <taxon>Echinostomata</taxon>
        <taxon>Echinostomatoidea</taxon>
        <taxon>Fasciolidae</taxon>
        <taxon>Fasciola</taxon>
    </lineage>
</organism>
<dbReference type="AlphaFoldDB" id="A0A4E0QZ30"/>